<evidence type="ECO:0008006" key="3">
    <source>
        <dbReference type="Google" id="ProtNLM"/>
    </source>
</evidence>
<keyword evidence="2" id="KW-1185">Reference proteome</keyword>
<dbReference type="InterPro" id="IPR015943">
    <property type="entry name" value="WD40/YVTN_repeat-like_dom_sf"/>
</dbReference>
<comment type="caution">
    <text evidence="1">The sequence shown here is derived from an EMBL/GenBank/DDBJ whole genome shotgun (WGS) entry which is preliminary data.</text>
</comment>
<dbReference type="SUPFAM" id="SSF110296">
    <property type="entry name" value="Oligoxyloglucan reducing end-specific cellobiohydrolase"/>
    <property type="match status" value="1"/>
</dbReference>
<gene>
    <name evidence="1" type="ORF">HF682_16750</name>
</gene>
<proteinExistence type="predicted"/>
<accession>A0A847SI27</accession>
<dbReference type="Gene3D" id="2.130.10.10">
    <property type="entry name" value="YVTN repeat-like/Quinoprotein amine dehydrogenase"/>
    <property type="match status" value="1"/>
</dbReference>
<reference evidence="1 2" key="1">
    <citation type="submission" date="2020-04" db="EMBL/GenBank/DDBJ databases">
        <title>Draft genome of Leeia sp. IMCC25680.</title>
        <authorList>
            <person name="Song J."/>
            <person name="Cho J.-C."/>
        </authorList>
    </citation>
    <scope>NUCLEOTIDE SEQUENCE [LARGE SCALE GENOMIC DNA]</scope>
    <source>
        <strain evidence="1 2">IMCC25680</strain>
    </source>
</reference>
<dbReference type="RefSeq" id="WP_168878493.1">
    <property type="nucleotide sequence ID" value="NZ_JABAIM010000005.1"/>
</dbReference>
<evidence type="ECO:0000313" key="1">
    <source>
        <dbReference type="EMBL" id="NLR76819.1"/>
    </source>
</evidence>
<name>A0A847SI27_9NEIS</name>
<protein>
    <recommendedName>
        <fullName evidence="3">Photosynthesis system II assembly factor Ycf48/Hcf136-like domain-containing protein</fullName>
    </recommendedName>
</protein>
<organism evidence="1 2">
    <name type="scientific">Leeia aquatica</name>
    <dbReference type="NCBI Taxonomy" id="2725557"/>
    <lineage>
        <taxon>Bacteria</taxon>
        <taxon>Pseudomonadati</taxon>
        <taxon>Pseudomonadota</taxon>
        <taxon>Betaproteobacteria</taxon>
        <taxon>Neisseriales</taxon>
        <taxon>Leeiaceae</taxon>
        <taxon>Leeia</taxon>
    </lineage>
</organism>
<dbReference type="EMBL" id="JABAIM010000005">
    <property type="protein sequence ID" value="NLR76819.1"/>
    <property type="molecule type" value="Genomic_DNA"/>
</dbReference>
<evidence type="ECO:0000313" key="2">
    <source>
        <dbReference type="Proteomes" id="UP000587991"/>
    </source>
</evidence>
<sequence length="428" mass="47007">MANKPTPIHAAALMEGVYEVETIGARLGCINMLVCKGYDVLIDDKSFRFSIEPGKLTDLGMIVVGLPDEADRVLATHQVAKGIKSESYLRELVPGLTSAINGKALSWSDPALEGRGVALAKIKRDDFLLGNLKHLNDSNYLAVGPDVVYKVNINNGRVNVIDVGAGAPLDTILPVSDRVWLAGGFGELVQTDDAGASWHSVLENLPLGFVVDLKKWKENLIVTLLRNGNVEIYGKPISSGKWELWASYLGKPDNLDGTGLAWIDPISFIIEDKLVTTVPGAEMAILDILSRKSRVYPLPGKALQFSVSGDGRLRCQCMPWVIINQYESMDIGGTWQGSSYSHLMNIPFFKDKMHGVGYEKGIMFRGKLKYTEDGGLTWKESQQPEFTANEIFYNSANNSFYATTPYHGYLIKSSDDGKTWSTVAIHAQ</sequence>
<dbReference type="AlphaFoldDB" id="A0A847SI27"/>
<dbReference type="Proteomes" id="UP000587991">
    <property type="component" value="Unassembled WGS sequence"/>
</dbReference>